<accession>A0ABZ1G9Q5</accession>
<dbReference type="EMBL" id="CP109114">
    <property type="protein sequence ID" value="WSC16645.1"/>
    <property type="molecule type" value="Genomic_DNA"/>
</dbReference>
<sequence length="81" mass="8298">MRAARAVASFCRKAGPPVRGRVKAPRAGRGARAEREAARVRVSFAVQDPAVAGVDREQPGGGGAGSVRVQCPEQGAAGAFR</sequence>
<protein>
    <submittedName>
        <fullName evidence="2">Uncharacterized protein</fullName>
    </submittedName>
</protein>
<evidence type="ECO:0000256" key="1">
    <source>
        <dbReference type="SAM" id="MobiDB-lite"/>
    </source>
</evidence>
<evidence type="ECO:0000313" key="2">
    <source>
        <dbReference type="EMBL" id="WSC16645.1"/>
    </source>
</evidence>
<gene>
    <name evidence="2" type="ORF">OIE64_30010</name>
</gene>
<organism evidence="2 3">
    <name type="scientific">Streptomyces brevispora</name>
    <dbReference type="NCBI Taxonomy" id="887462"/>
    <lineage>
        <taxon>Bacteria</taxon>
        <taxon>Bacillati</taxon>
        <taxon>Actinomycetota</taxon>
        <taxon>Actinomycetes</taxon>
        <taxon>Kitasatosporales</taxon>
        <taxon>Streptomycetaceae</taxon>
        <taxon>Streptomyces</taxon>
    </lineage>
</organism>
<proteinExistence type="predicted"/>
<dbReference type="Proteomes" id="UP001330827">
    <property type="component" value="Chromosome"/>
</dbReference>
<reference evidence="2 3" key="1">
    <citation type="submission" date="2022-10" db="EMBL/GenBank/DDBJ databases">
        <title>The complete genomes of actinobacterial strains from the NBC collection.</title>
        <authorList>
            <person name="Joergensen T.S."/>
            <person name="Alvarez Arevalo M."/>
            <person name="Sterndorff E.B."/>
            <person name="Faurdal D."/>
            <person name="Vuksanovic O."/>
            <person name="Mourched A.-S."/>
            <person name="Charusanti P."/>
            <person name="Shaw S."/>
            <person name="Blin K."/>
            <person name="Weber T."/>
        </authorList>
    </citation>
    <scope>NUCLEOTIDE SEQUENCE [LARGE SCALE GENOMIC DNA]</scope>
    <source>
        <strain evidence="2 3">NBC 01769</strain>
    </source>
</reference>
<keyword evidence="3" id="KW-1185">Reference proteome</keyword>
<dbReference type="RefSeq" id="WP_326595879.1">
    <property type="nucleotide sequence ID" value="NZ_CP109114.1"/>
</dbReference>
<feature type="region of interest" description="Disordered" evidence="1">
    <location>
        <begin position="51"/>
        <end position="81"/>
    </location>
</feature>
<evidence type="ECO:0000313" key="3">
    <source>
        <dbReference type="Proteomes" id="UP001330827"/>
    </source>
</evidence>
<name>A0ABZ1G9Q5_9ACTN</name>